<accession>A0AAD9R8L6</accession>
<evidence type="ECO:0000259" key="2">
    <source>
        <dbReference type="Pfam" id="PF21029"/>
    </source>
</evidence>
<dbReference type="GO" id="GO:0031902">
    <property type="term" value="C:late endosome membrane"/>
    <property type="evidence" value="ECO:0007669"/>
    <property type="project" value="TreeGrafter"/>
</dbReference>
<dbReference type="InterPro" id="IPR040371">
    <property type="entry name" value="RMC1"/>
</dbReference>
<dbReference type="GO" id="GO:0005765">
    <property type="term" value="C:lysosomal membrane"/>
    <property type="evidence" value="ECO:0007669"/>
    <property type="project" value="TreeGrafter"/>
</dbReference>
<name>A0AAD9R8L6_ACRCE</name>
<sequence length="702" mass="80337">MSGHYVQLCNNPLRFEPVTKENSVFFDESNRQVFSVTSGEGKTHVVVRGPDIKSVAKFFIPSGGHVMSIKFSYDRKILAIQRSLKVVDFMNFADGSDSQQYSQTCKSKSAHIIGFNWTNFNEIVFITNQGLEFYQAHGWVARICQLWKQSHLGAGCRYWKLLDVWGTQLPFRDAVNVFKLLLKLVIVQPEKHSLKMIKNYSVQVNWFVFLPESAVLLLSSSGLGNVIHPYHFRAGSVMRLPKFEVDLPAASKAMKTGLLERDVTLANIDGQLYVVILRNQLRSTNTGPVGAEIVLYQLQRDIPAKKFAVLQLNMIGRFAVNVVDNLVIVHHQASKTSMLFDVRIGGDFDGQITYHEPVLAPLPLEQAVIDIGLILDSQNWIVFQPNIIIDAKLGCLWQVMIKLEPLAVMITDKSLLVDFLLLRRESKMVILTVFKQALTPGRQCSLPVLARMFDKMNSAYRSYSQELEQASQQSPDGSRTQSPQKQLTRCQTIVTQEDVYTHVLSLFVENKNINYKFMVAVLVEYIRSLNQFLIEVEHYLYELIINLLVRNKCFYQLHQFLQYHVISDSKPLACLMLSLECEYPPAYQLALDMLKRLNTANEEIIEVLLSKRQFLPALRYIRAIGAEDSVAPRKFFEAVLNPEDPMLFYTVYKFFEQRNIRLRGNPDFAPGEHCEMYVKKFEVLFGPNRKSRQAFSNDGAIQ</sequence>
<reference evidence="3" key="2">
    <citation type="journal article" date="2023" name="Science">
        <title>Genomic signatures of disease resistance in endangered staghorn corals.</title>
        <authorList>
            <person name="Vollmer S.V."/>
            <person name="Selwyn J.D."/>
            <person name="Despard B.A."/>
            <person name="Roesel C.L."/>
        </authorList>
    </citation>
    <scope>NUCLEOTIDE SEQUENCE</scope>
    <source>
        <strain evidence="3">K2</strain>
    </source>
</reference>
<dbReference type="Proteomes" id="UP001249851">
    <property type="component" value="Unassembled WGS sequence"/>
</dbReference>
<evidence type="ECO:0000259" key="1">
    <source>
        <dbReference type="Pfam" id="PF07035"/>
    </source>
</evidence>
<dbReference type="Pfam" id="PF07035">
    <property type="entry name" value="RMC1_C"/>
    <property type="match status" value="1"/>
</dbReference>
<dbReference type="GO" id="GO:0010506">
    <property type="term" value="P:regulation of autophagy"/>
    <property type="evidence" value="ECO:0007669"/>
    <property type="project" value="InterPro"/>
</dbReference>
<protein>
    <submittedName>
        <fullName evidence="3">Regulator of MON1-CCZ1 complex</fullName>
    </submittedName>
</protein>
<dbReference type="SUPFAM" id="SSF75011">
    <property type="entry name" value="3-carboxy-cis,cis-mucoante lactonizing enzyme"/>
    <property type="match status" value="1"/>
</dbReference>
<gene>
    <name evidence="3" type="ORF">P5673_000718</name>
</gene>
<keyword evidence="4" id="KW-1185">Reference proteome</keyword>
<dbReference type="EMBL" id="JARQWQ010000001">
    <property type="protein sequence ID" value="KAK2574536.1"/>
    <property type="molecule type" value="Genomic_DNA"/>
</dbReference>
<evidence type="ECO:0000313" key="3">
    <source>
        <dbReference type="EMBL" id="KAK2574536.1"/>
    </source>
</evidence>
<proteinExistence type="predicted"/>
<feature type="domain" description="Regulator of MON1-CCZ1 complex N-terminal" evidence="2">
    <location>
        <begin position="24"/>
        <end position="136"/>
    </location>
</feature>
<dbReference type="PANTHER" id="PTHR12897:SF4">
    <property type="entry name" value="REGULATOR OF MON1-CCZ1 COMPLEX"/>
    <property type="match status" value="1"/>
</dbReference>
<feature type="domain" description="Mic1" evidence="1">
    <location>
        <begin position="423"/>
        <end position="669"/>
    </location>
</feature>
<dbReference type="InterPro" id="IPR009755">
    <property type="entry name" value="RMC1_C"/>
</dbReference>
<dbReference type="GO" id="GO:0035658">
    <property type="term" value="C:Mon1-Ccz1 complex"/>
    <property type="evidence" value="ECO:0007669"/>
    <property type="project" value="InterPro"/>
</dbReference>
<evidence type="ECO:0000313" key="4">
    <source>
        <dbReference type="Proteomes" id="UP001249851"/>
    </source>
</evidence>
<dbReference type="InterPro" id="IPR049040">
    <property type="entry name" value="RMC1_N"/>
</dbReference>
<comment type="caution">
    <text evidence="3">The sequence shown here is derived from an EMBL/GenBank/DDBJ whole genome shotgun (WGS) entry which is preliminary data.</text>
</comment>
<dbReference type="Pfam" id="PF21029">
    <property type="entry name" value="RMC1_N"/>
    <property type="match status" value="1"/>
</dbReference>
<reference evidence="3" key="1">
    <citation type="journal article" date="2023" name="G3 (Bethesda)">
        <title>Whole genome assembly and annotation of the endangered Caribbean coral Acropora cervicornis.</title>
        <authorList>
            <person name="Selwyn J.D."/>
            <person name="Vollmer S.V."/>
        </authorList>
    </citation>
    <scope>NUCLEOTIDE SEQUENCE</scope>
    <source>
        <strain evidence="3">K2</strain>
    </source>
</reference>
<dbReference type="PANTHER" id="PTHR12897">
    <property type="entry name" value="COLON CANCER-ASSOCIATED PROTEIN MIC1"/>
    <property type="match status" value="1"/>
</dbReference>
<organism evidence="3 4">
    <name type="scientific">Acropora cervicornis</name>
    <name type="common">Staghorn coral</name>
    <dbReference type="NCBI Taxonomy" id="6130"/>
    <lineage>
        <taxon>Eukaryota</taxon>
        <taxon>Metazoa</taxon>
        <taxon>Cnidaria</taxon>
        <taxon>Anthozoa</taxon>
        <taxon>Hexacorallia</taxon>
        <taxon>Scleractinia</taxon>
        <taxon>Astrocoeniina</taxon>
        <taxon>Acroporidae</taxon>
        <taxon>Acropora</taxon>
    </lineage>
</organism>
<dbReference type="AlphaFoldDB" id="A0AAD9R8L6"/>